<accession>X1Q335</accession>
<comment type="caution">
    <text evidence="1">The sequence shown here is derived from an EMBL/GenBank/DDBJ whole genome shotgun (WGS) entry which is preliminary data.</text>
</comment>
<name>X1Q335_9ZZZZ</name>
<reference evidence="1" key="1">
    <citation type="journal article" date="2014" name="Front. Microbiol.">
        <title>High frequency of phylogenetically diverse reductive dehalogenase-homologous genes in deep subseafloor sedimentary metagenomes.</title>
        <authorList>
            <person name="Kawai M."/>
            <person name="Futagami T."/>
            <person name="Toyoda A."/>
            <person name="Takaki Y."/>
            <person name="Nishi S."/>
            <person name="Hori S."/>
            <person name="Arai W."/>
            <person name="Tsubouchi T."/>
            <person name="Morono Y."/>
            <person name="Uchiyama I."/>
            <person name="Ito T."/>
            <person name="Fujiyama A."/>
            <person name="Inagaki F."/>
            <person name="Takami H."/>
        </authorList>
    </citation>
    <scope>NUCLEOTIDE SEQUENCE</scope>
    <source>
        <strain evidence="1">Expedition CK06-06</strain>
    </source>
</reference>
<protein>
    <submittedName>
        <fullName evidence="1">Uncharacterized protein</fullName>
    </submittedName>
</protein>
<evidence type="ECO:0000313" key="1">
    <source>
        <dbReference type="EMBL" id="GAI62633.1"/>
    </source>
</evidence>
<dbReference type="AlphaFoldDB" id="X1Q335"/>
<gene>
    <name evidence="1" type="ORF">S12H4_08003</name>
</gene>
<organism evidence="1">
    <name type="scientific">marine sediment metagenome</name>
    <dbReference type="NCBI Taxonomy" id="412755"/>
    <lineage>
        <taxon>unclassified sequences</taxon>
        <taxon>metagenomes</taxon>
        <taxon>ecological metagenomes</taxon>
    </lineage>
</organism>
<dbReference type="EMBL" id="BARW01003035">
    <property type="protein sequence ID" value="GAI62633.1"/>
    <property type="molecule type" value="Genomic_DNA"/>
</dbReference>
<sequence length="66" mass="7744">MPLKIDLENIVEGKNDFTNFSTQLMRIVFKADIINKAKLHTVYPNLVRTVQQYMDTGEKLDLPYDR</sequence>
<proteinExistence type="predicted"/>